<evidence type="ECO:0000313" key="2">
    <source>
        <dbReference type="EMBL" id="OMJ67566.1"/>
    </source>
</evidence>
<comment type="caution">
    <text evidence="2">The sequence shown here is derived from an EMBL/GenBank/DDBJ whole genome shotgun (WGS) entry which is preliminary data.</text>
</comment>
<feature type="compositionally biased region" description="Basic and acidic residues" evidence="1">
    <location>
        <begin position="171"/>
        <end position="193"/>
    </location>
</feature>
<dbReference type="Proteomes" id="UP000187209">
    <property type="component" value="Unassembled WGS sequence"/>
</dbReference>
<proteinExistence type="predicted"/>
<organism evidence="2 3">
    <name type="scientific">Stentor coeruleus</name>
    <dbReference type="NCBI Taxonomy" id="5963"/>
    <lineage>
        <taxon>Eukaryota</taxon>
        <taxon>Sar</taxon>
        <taxon>Alveolata</taxon>
        <taxon>Ciliophora</taxon>
        <taxon>Postciliodesmatophora</taxon>
        <taxon>Heterotrichea</taxon>
        <taxon>Heterotrichida</taxon>
        <taxon>Stentoridae</taxon>
        <taxon>Stentor</taxon>
    </lineage>
</organism>
<dbReference type="AlphaFoldDB" id="A0A1R2AST8"/>
<feature type="compositionally biased region" description="Polar residues" evidence="1">
    <location>
        <begin position="98"/>
        <end position="108"/>
    </location>
</feature>
<feature type="region of interest" description="Disordered" evidence="1">
    <location>
        <begin position="171"/>
        <end position="234"/>
    </location>
</feature>
<feature type="compositionally biased region" description="Acidic residues" evidence="1">
    <location>
        <begin position="202"/>
        <end position="211"/>
    </location>
</feature>
<evidence type="ECO:0000313" key="3">
    <source>
        <dbReference type="Proteomes" id="UP000187209"/>
    </source>
</evidence>
<feature type="region of interest" description="Disordered" evidence="1">
    <location>
        <begin position="98"/>
        <end position="145"/>
    </location>
</feature>
<name>A0A1R2AST8_9CILI</name>
<feature type="compositionally biased region" description="Basic and acidic residues" evidence="1">
    <location>
        <begin position="117"/>
        <end position="135"/>
    </location>
</feature>
<keyword evidence="3" id="KW-1185">Reference proteome</keyword>
<evidence type="ECO:0000256" key="1">
    <source>
        <dbReference type="SAM" id="MobiDB-lite"/>
    </source>
</evidence>
<reference evidence="2 3" key="1">
    <citation type="submission" date="2016-11" db="EMBL/GenBank/DDBJ databases">
        <title>The macronuclear genome of Stentor coeruleus: a giant cell with tiny introns.</title>
        <authorList>
            <person name="Slabodnick M."/>
            <person name="Ruby J.G."/>
            <person name="Reiff S.B."/>
            <person name="Swart E.C."/>
            <person name="Gosai S."/>
            <person name="Prabakaran S."/>
            <person name="Witkowska E."/>
            <person name="Larue G.E."/>
            <person name="Fisher S."/>
            <person name="Freeman R.M."/>
            <person name="Gunawardena J."/>
            <person name="Chu W."/>
            <person name="Stover N.A."/>
            <person name="Gregory B.D."/>
            <person name="Nowacki M."/>
            <person name="Derisi J."/>
            <person name="Roy S.W."/>
            <person name="Marshall W.F."/>
            <person name="Sood P."/>
        </authorList>
    </citation>
    <scope>NUCLEOTIDE SEQUENCE [LARGE SCALE GENOMIC DNA]</scope>
    <source>
        <strain evidence="2">WM001</strain>
    </source>
</reference>
<gene>
    <name evidence="2" type="ORF">SteCoe_35220</name>
</gene>
<protein>
    <submittedName>
        <fullName evidence="2">Uncharacterized protein</fullName>
    </submittedName>
</protein>
<accession>A0A1R2AST8</accession>
<dbReference type="EMBL" id="MPUH01001473">
    <property type="protein sequence ID" value="OMJ67566.1"/>
    <property type="molecule type" value="Genomic_DNA"/>
</dbReference>
<feature type="compositionally biased region" description="Basic and acidic residues" evidence="1">
    <location>
        <begin position="213"/>
        <end position="225"/>
    </location>
</feature>
<dbReference type="OrthoDB" id="324399at2759"/>
<sequence>MVSLTFHDEHAAWQQRVNKEITQAHRFQCNQVDSFKKSLSPVKRYNGSRSKHRAFSNVYSSLPAANINLGTMNVYAEVRGKYARNANNTINNAVQSSGIVSRPTTSGSLKGYTHRNYFKEEPDKKEIKPEEDPKNHRPLNNESKTVIKKRRIYDANIEKIKPEEDRLIIENRSNLDDENNKENENELNQKDQGSEVNNTDEAGSENEDTILDENLHEDPDKKTEVSFKTTSSQQRYIEELERLLKEERLKRIYAEDKLQRLSTSHSKKRNN</sequence>